<dbReference type="AlphaFoldDB" id="A0A1M6QCS8"/>
<dbReference type="EMBL" id="FRAE01000041">
    <property type="protein sequence ID" value="SHK17978.1"/>
    <property type="molecule type" value="Genomic_DNA"/>
</dbReference>
<dbReference type="Pfam" id="PF08011">
    <property type="entry name" value="PDDEXK_9"/>
    <property type="match status" value="1"/>
</dbReference>
<accession>A0A1M6QCS8</accession>
<protein>
    <submittedName>
        <fullName evidence="2">PD-(D/E)XK nuclease superfamily protein</fullName>
    </submittedName>
</protein>
<evidence type="ECO:0000313" key="2">
    <source>
        <dbReference type="EMBL" id="SHK17978.1"/>
    </source>
</evidence>
<dbReference type="PANTHER" id="PTHR34825:SF1">
    <property type="entry name" value="AAA-ATPASE-LIKE DOMAIN-CONTAINING PROTEIN"/>
    <property type="match status" value="1"/>
</dbReference>
<feature type="domain" description="AAA-ATPase-like" evidence="1">
    <location>
        <begin position="5"/>
        <end position="229"/>
    </location>
</feature>
<proteinExistence type="predicted"/>
<dbReference type="Proteomes" id="UP000242497">
    <property type="component" value="Unassembled WGS sequence"/>
</dbReference>
<evidence type="ECO:0000313" key="3">
    <source>
        <dbReference type="Proteomes" id="UP000242497"/>
    </source>
</evidence>
<dbReference type="OrthoDB" id="1050390at2"/>
<dbReference type="InterPro" id="IPR012547">
    <property type="entry name" value="PDDEXK_9"/>
</dbReference>
<dbReference type="Gene3D" id="3.40.50.300">
    <property type="entry name" value="P-loop containing nucleotide triphosphate hydrolases"/>
    <property type="match status" value="1"/>
</dbReference>
<gene>
    <name evidence="2" type="ORF">SAMN02744037_01811</name>
</gene>
<dbReference type="Pfam" id="PF09820">
    <property type="entry name" value="AAA-ATPase_like"/>
    <property type="match status" value="1"/>
</dbReference>
<dbReference type="InterPro" id="IPR027417">
    <property type="entry name" value="P-loop_NTPase"/>
</dbReference>
<dbReference type="PANTHER" id="PTHR34825">
    <property type="entry name" value="CONSERVED PROTEIN, WITH A WEAK D-GALACTARATE DEHYDRATASE/ALTRONATE HYDROLASE DOMAIN"/>
    <property type="match status" value="1"/>
</dbReference>
<organism evidence="2 3">
    <name type="scientific">Tepidibacter formicigenes DSM 15518</name>
    <dbReference type="NCBI Taxonomy" id="1123349"/>
    <lineage>
        <taxon>Bacteria</taxon>
        <taxon>Bacillati</taxon>
        <taxon>Bacillota</taxon>
        <taxon>Clostridia</taxon>
        <taxon>Peptostreptococcales</taxon>
        <taxon>Peptostreptococcaceae</taxon>
        <taxon>Tepidibacter</taxon>
    </lineage>
</organism>
<dbReference type="InterPro" id="IPR018631">
    <property type="entry name" value="AAA-ATPase-like_dom"/>
</dbReference>
<reference evidence="3" key="1">
    <citation type="submission" date="2016-11" db="EMBL/GenBank/DDBJ databases">
        <authorList>
            <person name="Varghese N."/>
            <person name="Submissions S."/>
        </authorList>
    </citation>
    <scope>NUCLEOTIDE SEQUENCE [LARGE SCALE GENOMIC DNA]</scope>
    <source>
        <strain evidence="3">DSM 15518</strain>
    </source>
</reference>
<dbReference type="RefSeq" id="WP_072889243.1">
    <property type="nucleotide sequence ID" value="NZ_FRAE01000041.1"/>
</dbReference>
<name>A0A1M6QCS8_9FIRM</name>
<sequence>MRKIPIGISDFKKLISENYYYVDKSLFIKEIIDDGSEVILLPRPRRFGKTLNMSMLKYFFEKSDEDNRYLFEKLKVNNYEEIMDMQGKYPVIYITFKDVKYSNWEDCNKAVKSVISDAYEKHEYLLKSDFLDERQKKYFNDILNKNVNTVELSESLKTLSKYLTKYHKQKTVILIDEYDVPIQSGYLNDYYDKIIEFMRIFLSAAFKDNEYLQKGVLTGILRVAKESIFSGLNNLKVCTILKNHYSDKFGFLEDEVKEMLKYYNIESEMDEVRKWYNGYIFGENVIYNPWSILNYVDNYERGYRPYWVNTSSNDLVKMILTKAGEFVKIELEDLIKGKEIIKPVNEDIVMKDIDKSSENVWSFLLFSGYLKVVNEEFKRGKTYCNLKIPNAEVAYLYEEIIMSWFDESINNDKFNIMLKSLVNGDIKIFSKILKEFVLSSVSYFDIGGNESEKVYHAFVLGMLIALCDDYEVKSNRESGYGRYDVALIPKDKSKIGIIIEFKKVDKDDKENLEIAAQNAINQIKDKKYKQDLLDRGIKNIIELGIAFEGKDVLVIQN</sequence>
<keyword evidence="3" id="KW-1185">Reference proteome</keyword>
<evidence type="ECO:0000259" key="1">
    <source>
        <dbReference type="Pfam" id="PF09820"/>
    </source>
</evidence>
<dbReference type="STRING" id="1123349.SAMN02744037_01811"/>